<sequence>MKGLFALVMALSVASLASASIITVSHDGGSPAPGAAGLTVFQVYLACPAGYIVTGFDGRFDGDMNQVWAWGVTRTPVMDNLDLYDQDMEVPVLRVFTQQDKDRDSHIVLHYKPWDGGSGELLWVHPMPSAIENAAGMAENPSGPSEATGTWLAGSSGTAIVTVPLGFVPSVQGRNIHLAQIVIPDGSGGVLISGSVSMAEFQWMKTSVDPDPEVWEWLISGQYSDEPLSFIVPEPATLGLLTVGACGLFLRRRRQRRQR</sequence>
<feature type="domain" description="Ice-binding protein C-terminal" evidence="1">
    <location>
        <begin position="232"/>
        <end position="253"/>
    </location>
</feature>
<dbReference type="EMBL" id="LAZR01019041">
    <property type="protein sequence ID" value="KKL94001.1"/>
    <property type="molecule type" value="Genomic_DNA"/>
</dbReference>
<proteinExistence type="predicted"/>
<evidence type="ECO:0000259" key="1">
    <source>
        <dbReference type="Pfam" id="PF07589"/>
    </source>
</evidence>
<name>A0A0F9GTM9_9ZZZZ</name>
<protein>
    <recommendedName>
        <fullName evidence="1">Ice-binding protein C-terminal domain-containing protein</fullName>
    </recommendedName>
</protein>
<gene>
    <name evidence="2" type="ORF">LCGC14_1869050</name>
</gene>
<evidence type="ECO:0000313" key="2">
    <source>
        <dbReference type="EMBL" id="KKL94001.1"/>
    </source>
</evidence>
<dbReference type="InterPro" id="IPR013424">
    <property type="entry name" value="Ice-binding_C"/>
</dbReference>
<dbReference type="AlphaFoldDB" id="A0A0F9GTM9"/>
<accession>A0A0F9GTM9</accession>
<organism evidence="2">
    <name type="scientific">marine sediment metagenome</name>
    <dbReference type="NCBI Taxonomy" id="412755"/>
    <lineage>
        <taxon>unclassified sequences</taxon>
        <taxon>metagenomes</taxon>
        <taxon>ecological metagenomes</taxon>
    </lineage>
</organism>
<comment type="caution">
    <text evidence="2">The sequence shown here is derived from an EMBL/GenBank/DDBJ whole genome shotgun (WGS) entry which is preliminary data.</text>
</comment>
<dbReference type="NCBIfam" id="TIGR02595">
    <property type="entry name" value="PEP_CTERM"/>
    <property type="match status" value="1"/>
</dbReference>
<reference evidence="2" key="1">
    <citation type="journal article" date="2015" name="Nature">
        <title>Complex archaea that bridge the gap between prokaryotes and eukaryotes.</title>
        <authorList>
            <person name="Spang A."/>
            <person name="Saw J.H."/>
            <person name="Jorgensen S.L."/>
            <person name="Zaremba-Niedzwiedzka K."/>
            <person name="Martijn J."/>
            <person name="Lind A.E."/>
            <person name="van Eijk R."/>
            <person name="Schleper C."/>
            <person name="Guy L."/>
            <person name="Ettema T.J."/>
        </authorList>
    </citation>
    <scope>NUCLEOTIDE SEQUENCE</scope>
</reference>
<dbReference type="Pfam" id="PF07589">
    <property type="entry name" value="PEP-CTERM"/>
    <property type="match status" value="1"/>
</dbReference>